<evidence type="ECO:0000256" key="1">
    <source>
        <dbReference type="SAM" id="MobiDB-lite"/>
    </source>
</evidence>
<reference evidence="2 3" key="1">
    <citation type="submission" date="2016-10" db="EMBL/GenBank/DDBJ databases">
        <title>Draft genome sequence of Coniochaeta ligniaria NRRL30616, a lignocellulolytic fungus for bioabatement of inhibitors in plant biomass hydrolysates.</title>
        <authorList>
            <consortium name="DOE Joint Genome Institute"/>
            <person name="Jimenez D.J."/>
            <person name="Hector R.E."/>
            <person name="Riley R."/>
            <person name="Sun H."/>
            <person name="Grigoriev I.V."/>
            <person name="Van Elsas J.D."/>
            <person name="Nichols N.N."/>
        </authorList>
    </citation>
    <scope>NUCLEOTIDE SEQUENCE [LARGE SCALE GENOMIC DNA]</scope>
    <source>
        <strain evidence="2 3">NRRL 30616</strain>
    </source>
</reference>
<dbReference type="AlphaFoldDB" id="A0A1J7JQ97"/>
<proteinExistence type="predicted"/>
<gene>
    <name evidence="2" type="ORF">CONLIGDRAFT_641324</name>
</gene>
<organism evidence="2 3">
    <name type="scientific">Coniochaeta ligniaria NRRL 30616</name>
    <dbReference type="NCBI Taxonomy" id="1408157"/>
    <lineage>
        <taxon>Eukaryota</taxon>
        <taxon>Fungi</taxon>
        <taxon>Dikarya</taxon>
        <taxon>Ascomycota</taxon>
        <taxon>Pezizomycotina</taxon>
        <taxon>Sordariomycetes</taxon>
        <taxon>Sordariomycetidae</taxon>
        <taxon>Coniochaetales</taxon>
        <taxon>Coniochaetaceae</taxon>
        <taxon>Coniochaeta</taxon>
    </lineage>
</organism>
<keyword evidence="3" id="KW-1185">Reference proteome</keyword>
<evidence type="ECO:0000313" key="3">
    <source>
        <dbReference type="Proteomes" id="UP000182658"/>
    </source>
</evidence>
<accession>A0A1J7JQ97</accession>
<dbReference type="Proteomes" id="UP000182658">
    <property type="component" value="Unassembled WGS sequence"/>
</dbReference>
<feature type="region of interest" description="Disordered" evidence="1">
    <location>
        <begin position="62"/>
        <end position="113"/>
    </location>
</feature>
<dbReference type="InParanoid" id="A0A1J7JQ97"/>
<protein>
    <submittedName>
        <fullName evidence="2">Uncharacterized protein</fullName>
    </submittedName>
</protein>
<evidence type="ECO:0000313" key="2">
    <source>
        <dbReference type="EMBL" id="OIW31516.1"/>
    </source>
</evidence>
<name>A0A1J7JQ97_9PEZI</name>
<sequence length="113" mass="13089">MSGKIQQWMEQQGRLSLTQKQQLWEKKVALYAAMKKMRNQIRDGVVDFFKTDDTSGKVWSEVLGQAQERKEKKGDGSEETRDREQAVEEKDAEQSKGTRRPGRDQRRGQSQGD</sequence>
<dbReference type="EMBL" id="KV875095">
    <property type="protein sequence ID" value="OIW31516.1"/>
    <property type="molecule type" value="Genomic_DNA"/>
</dbReference>
<feature type="compositionally biased region" description="Basic and acidic residues" evidence="1">
    <location>
        <begin position="67"/>
        <end position="107"/>
    </location>
</feature>